<dbReference type="Proteomes" id="UP000244880">
    <property type="component" value="Unassembled WGS sequence"/>
</dbReference>
<dbReference type="Pfam" id="PF03963">
    <property type="entry name" value="FlgD"/>
    <property type="match status" value="1"/>
</dbReference>
<evidence type="ECO:0000256" key="3">
    <source>
        <dbReference type="ARBA" id="ARBA00022795"/>
    </source>
</evidence>
<dbReference type="InterPro" id="IPR005648">
    <property type="entry name" value="FlgD"/>
</dbReference>
<evidence type="ECO:0000313" key="7">
    <source>
        <dbReference type="EMBL" id="SPH19339.1"/>
    </source>
</evidence>
<organism evidence="7 8">
    <name type="scientific">Ascidiaceihabitans donghaensis</name>
    <dbReference type="NCBI Taxonomy" id="1510460"/>
    <lineage>
        <taxon>Bacteria</taxon>
        <taxon>Pseudomonadati</taxon>
        <taxon>Pseudomonadota</taxon>
        <taxon>Alphaproteobacteria</taxon>
        <taxon>Rhodobacterales</taxon>
        <taxon>Paracoccaceae</taxon>
        <taxon>Ascidiaceihabitans</taxon>
    </lineage>
</organism>
<reference evidence="7 8" key="1">
    <citation type="submission" date="2018-03" db="EMBL/GenBank/DDBJ databases">
        <authorList>
            <person name="Keele B.F."/>
        </authorList>
    </citation>
    <scope>NUCLEOTIDE SEQUENCE [LARGE SCALE GENOMIC DNA]</scope>
    <source>
        <strain evidence="7 8">CECT 8599</strain>
    </source>
</reference>
<gene>
    <name evidence="7" type="primary">flgD</name>
    <name evidence="7" type="ORF">ASD8599_00064</name>
</gene>
<protein>
    <recommendedName>
        <fullName evidence="2 5">Basal-body rod modification protein FlgD</fullName>
    </recommendedName>
</protein>
<sequence length="226" mass="23779">MTPISQTSTFANSIAMQTGQQQAPAEAGSVLSSDFETFLQMLTAQAKYQDPLEPIDSSEYAAQLAQFSMVEQQVKANELLSALGTQIGAGNMAEMGGWIGMEVRSAAPAQFSGSPITLAPNPPAAADEVFLVVKDSNGAEVQRMTVPNSADPIEWAGVGDNQTPFDDGVYSFELEAYANDSLIGSTAVESYARITEVRSEGGATMLVLQGGVLVFPGEVTAIREDA</sequence>
<keyword evidence="3 5" id="KW-1005">Bacterial flagellum biogenesis</keyword>
<dbReference type="RefSeq" id="WP_108826690.1">
    <property type="nucleotide sequence ID" value="NZ_OMOR01000001.1"/>
</dbReference>
<name>A0A2R8B8E5_9RHOB</name>
<dbReference type="InterPro" id="IPR025965">
    <property type="entry name" value="FlgD/Vpr_Ig-like"/>
</dbReference>
<feature type="domain" description="FlgD/Vpr Ig-like" evidence="6">
    <location>
        <begin position="112"/>
        <end position="178"/>
    </location>
</feature>
<dbReference type="GO" id="GO:0044781">
    <property type="term" value="P:bacterial-type flagellum organization"/>
    <property type="evidence" value="ECO:0007669"/>
    <property type="project" value="UniProtKB-UniRule"/>
</dbReference>
<comment type="similarity">
    <text evidence="1 5">Belongs to the FlgD family.</text>
</comment>
<evidence type="ECO:0000256" key="5">
    <source>
        <dbReference type="RuleBase" id="RU362076"/>
    </source>
</evidence>
<dbReference type="AlphaFoldDB" id="A0A2R8B8E5"/>
<dbReference type="NCBIfam" id="NF009453">
    <property type="entry name" value="PRK12813.1"/>
    <property type="match status" value="1"/>
</dbReference>
<dbReference type="Gene3D" id="2.60.40.4070">
    <property type="match status" value="1"/>
</dbReference>
<evidence type="ECO:0000256" key="4">
    <source>
        <dbReference type="ARBA" id="ARBA00024746"/>
    </source>
</evidence>
<proteinExistence type="inferred from homology"/>
<accession>A0A2R8B8E5</accession>
<evidence type="ECO:0000256" key="1">
    <source>
        <dbReference type="ARBA" id="ARBA00010577"/>
    </source>
</evidence>
<dbReference type="EMBL" id="OMOR01000001">
    <property type="protein sequence ID" value="SPH19339.1"/>
    <property type="molecule type" value="Genomic_DNA"/>
</dbReference>
<dbReference type="OrthoDB" id="9785233at2"/>
<evidence type="ECO:0000313" key="8">
    <source>
        <dbReference type="Proteomes" id="UP000244880"/>
    </source>
</evidence>
<evidence type="ECO:0000256" key="2">
    <source>
        <dbReference type="ARBA" id="ARBA00016013"/>
    </source>
</evidence>
<evidence type="ECO:0000259" key="6">
    <source>
        <dbReference type="Pfam" id="PF13860"/>
    </source>
</evidence>
<keyword evidence="8" id="KW-1185">Reference proteome</keyword>
<comment type="function">
    <text evidence="4 5">Required for flagellar hook formation. May act as a scaffolding protein.</text>
</comment>
<dbReference type="Pfam" id="PF13860">
    <property type="entry name" value="FlgD_ig"/>
    <property type="match status" value="1"/>
</dbReference>